<evidence type="ECO:0000256" key="6">
    <source>
        <dbReference type="SAM" id="Phobius"/>
    </source>
</evidence>
<evidence type="ECO:0000313" key="8">
    <source>
        <dbReference type="Proteomes" id="UP000305067"/>
    </source>
</evidence>
<keyword evidence="4 6" id="KW-0472">Membrane</keyword>
<feature type="transmembrane region" description="Helical" evidence="6">
    <location>
        <begin position="97"/>
        <end position="115"/>
    </location>
</feature>
<proteinExistence type="predicted"/>
<feature type="compositionally biased region" description="Acidic residues" evidence="5">
    <location>
        <begin position="349"/>
        <end position="358"/>
    </location>
</feature>
<reference evidence="7 8" key="1">
    <citation type="journal article" date="2019" name="Nat. Ecol. Evol.">
        <title>Megaphylogeny resolves global patterns of mushroom evolution.</title>
        <authorList>
            <person name="Varga T."/>
            <person name="Krizsan K."/>
            <person name="Foldi C."/>
            <person name="Dima B."/>
            <person name="Sanchez-Garcia M."/>
            <person name="Sanchez-Ramirez S."/>
            <person name="Szollosi G.J."/>
            <person name="Szarkandi J.G."/>
            <person name="Papp V."/>
            <person name="Albert L."/>
            <person name="Andreopoulos W."/>
            <person name="Angelini C."/>
            <person name="Antonin V."/>
            <person name="Barry K.W."/>
            <person name="Bougher N.L."/>
            <person name="Buchanan P."/>
            <person name="Buyck B."/>
            <person name="Bense V."/>
            <person name="Catcheside P."/>
            <person name="Chovatia M."/>
            <person name="Cooper J."/>
            <person name="Damon W."/>
            <person name="Desjardin D."/>
            <person name="Finy P."/>
            <person name="Geml J."/>
            <person name="Haridas S."/>
            <person name="Hughes K."/>
            <person name="Justo A."/>
            <person name="Karasinski D."/>
            <person name="Kautmanova I."/>
            <person name="Kiss B."/>
            <person name="Kocsube S."/>
            <person name="Kotiranta H."/>
            <person name="LaButti K.M."/>
            <person name="Lechner B.E."/>
            <person name="Liimatainen K."/>
            <person name="Lipzen A."/>
            <person name="Lukacs Z."/>
            <person name="Mihaltcheva S."/>
            <person name="Morgado L.N."/>
            <person name="Niskanen T."/>
            <person name="Noordeloos M.E."/>
            <person name="Ohm R.A."/>
            <person name="Ortiz-Santana B."/>
            <person name="Ovrebo C."/>
            <person name="Racz N."/>
            <person name="Riley R."/>
            <person name="Savchenko A."/>
            <person name="Shiryaev A."/>
            <person name="Soop K."/>
            <person name="Spirin V."/>
            <person name="Szebenyi C."/>
            <person name="Tomsovsky M."/>
            <person name="Tulloss R.E."/>
            <person name="Uehling J."/>
            <person name="Grigoriev I.V."/>
            <person name="Vagvolgyi C."/>
            <person name="Papp T."/>
            <person name="Martin F.M."/>
            <person name="Miettinen O."/>
            <person name="Hibbett D.S."/>
            <person name="Nagy L.G."/>
        </authorList>
    </citation>
    <scope>NUCLEOTIDE SEQUENCE [LARGE SCALE GENOMIC DNA]</scope>
    <source>
        <strain evidence="7 8">CBS 309.79</strain>
    </source>
</reference>
<sequence length="367" mass="40807">MALIPTSPAVFLASIPPVTRAWTAATLIFSLFYYWLEWSSLTPAAYMILYPGSSLFYPWTVFTSSLVEISVIGLLVNLVFVPASLRYLERLWGSLELIKFIVVTIVASNIIGVGFNWIEYFVLQQDLFLHGMAYFGQTPLHIGILVAFTQAIPEHQIQLFLVFTARVKSLPMAYLTLSTVMTFLGYQSPWILIQFGWFVSWVYLRFYKKAHGDTVGVFYGDRSETFALVQWFPPFIHPVLGPAANFVHKSAWKLHLIPRNSNHDLESGVYNLVPGGARAEAERRRALALKALDQRVANSTPASSSAASAARHAPPGPSKNHQNGDATSRSSPVAPPSRPAEKQSHEDTSSEEDEEEDVGVSKPSSTR</sequence>
<gene>
    <name evidence="7" type="ORF">BDV98DRAFT_558842</name>
</gene>
<keyword evidence="2 6" id="KW-0812">Transmembrane</keyword>
<feature type="transmembrane region" description="Helical" evidence="6">
    <location>
        <begin position="183"/>
        <end position="204"/>
    </location>
</feature>
<evidence type="ECO:0000256" key="2">
    <source>
        <dbReference type="ARBA" id="ARBA00022692"/>
    </source>
</evidence>
<dbReference type="Proteomes" id="UP000305067">
    <property type="component" value="Unassembled WGS sequence"/>
</dbReference>
<dbReference type="STRING" id="1884261.A0A5C3QVT3"/>
<evidence type="ECO:0000256" key="3">
    <source>
        <dbReference type="ARBA" id="ARBA00022989"/>
    </source>
</evidence>
<accession>A0A5C3QVT3</accession>
<dbReference type="GO" id="GO:0016020">
    <property type="term" value="C:membrane"/>
    <property type="evidence" value="ECO:0007669"/>
    <property type="project" value="UniProtKB-SubCell"/>
</dbReference>
<dbReference type="SMART" id="SM01160">
    <property type="entry name" value="DUF1751"/>
    <property type="match status" value="1"/>
</dbReference>
<dbReference type="EMBL" id="ML178815">
    <property type="protein sequence ID" value="TFL06105.1"/>
    <property type="molecule type" value="Genomic_DNA"/>
</dbReference>
<name>A0A5C3QVT3_9AGAR</name>
<dbReference type="GO" id="GO:0006890">
    <property type="term" value="P:retrograde vesicle-mediated transport, Golgi to endoplasmic reticulum"/>
    <property type="evidence" value="ECO:0007669"/>
    <property type="project" value="InterPro"/>
</dbReference>
<feature type="compositionally biased region" description="Low complexity" evidence="5">
    <location>
        <begin position="297"/>
        <end position="313"/>
    </location>
</feature>
<protein>
    <submittedName>
        <fullName evidence="7">DUF1751-domain-containing protein</fullName>
    </submittedName>
</protein>
<dbReference type="Gene3D" id="1.20.1540.10">
    <property type="entry name" value="Rhomboid-like"/>
    <property type="match status" value="1"/>
</dbReference>
<dbReference type="PANTHER" id="PTHR13377">
    <property type="entry name" value="PLACENTAL PROTEIN 6"/>
    <property type="match status" value="1"/>
</dbReference>
<dbReference type="InterPro" id="IPR035952">
    <property type="entry name" value="Rhomboid-like_sf"/>
</dbReference>
<dbReference type="FunFam" id="1.20.1540.10:FF:000004">
    <property type="entry name" value="Transmembrane protein 115"/>
    <property type="match status" value="1"/>
</dbReference>
<dbReference type="AlphaFoldDB" id="A0A5C3QVT3"/>
<dbReference type="Pfam" id="PF08551">
    <property type="entry name" value="DUF1751"/>
    <property type="match status" value="1"/>
</dbReference>
<organism evidence="7 8">
    <name type="scientific">Pterulicium gracile</name>
    <dbReference type="NCBI Taxonomy" id="1884261"/>
    <lineage>
        <taxon>Eukaryota</taxon>
        <taxon>Fungi</taxon>
        <taxon>Dikarya</taxon>
        <taxon>Basidiomycota</taxon>
        <taxon>Agaricomycotina</taxon>
        <taxon>Agaricomycetes</taxon>
        <taxon>Agaricomycetidae</taxon>
        <taxon>Agaricales</taxon>
        <taxon>Pleurotineae</taxon>
        <taxon>Pterulaceae</taxon>
        <taxon>Pterulicium</taxon>
    </lineage>
</organism>
<feature type="transmembrane region" description="Helical" evidence="6">
    <location>
        <begin position="56"/>
        <end position="85"/>
    </location>
</feature>
<dbReference type="PANTHER" id="PTHR13377:SF3">
    <property type="entry name" value="TRANSMEMBRANE PROTEIN 115"/>
    <property type="match status" value="1"/>
</dbReference>
<dbReference type="OrthoDB" id="73612at2759"/>
<evidence type="ECO:0000256" key="5">
    <source>
        <dbReference type="SAM" id="MobiDB-lite"/>
    </source>
</evidence>
<comment type="subcellular location">
    <subcellularLocation>
        <location evidence="1">Membrane</location>
        <topology evidence="1">Multi-pass membrane protein</topology>
    </subcellularLocation>
</comment>
<keyword evidence="3 6" id="KW-1133">Transmembrane helix</keyword>
<dbReference type="GO" id="GO:0005794">
    <property type="term" value="C:Golgi apparatus"/>
    <property type="evidence" value="ECO:0007669"/>
    <property type="project" value="TreeGrafter"/>
</dbReference>
<dbReference type="SUPFAM" id="SSF144091">
    <property type="entry name" value="Rhomboid-like"/>
    <property type="match status" value="1"/>
</dbReference>
<feature type="compositionally biased region" description="Basic and acidic residues" evidence="5">
    <location>
        <begin position="339"/>
        <end position="348"/>
    </location>
</feature>
<evidence type="ECO:0000256" key="4">
    <source>
        <dbReference type="ARBA" id="ARBA00023136"/>
    </source>
</evidence>
<feature type="region of interest" description="Disordered" evidence="5">
    <location>
        <begin position="295"/>
        <end position="367"/>
    </location>
</feature>
<evidence type="ECO:0000313" key="7">
    <source>
        <dbReference type="EMBL" id="TFL06105.1"/>
    </source>
</evidence>
<keyword evidence="8" id="KW-1185">Reference proteome</keyword>
<evidence type="ECO:0000256" key="1">
    <source>
        <dbReference type="ARBA" id="ARBA00004141"/>
    </source>
</evidence>
<dbReference type="InterPro" id="IPR013861">
    <property type="entry name" value="TMEM115/Pdh1/Rbl19"/>
</dbReference>